<feature type="compositionally biased region" description="Low complexity" evidence="1">
    <location>
        <begin position="259"/>
        <end position="271"/>
    </location>
</feature>
<evidence type="ECO:0000313" key="2">
    <source>
        <dbReference type="EMBL" id="KAJ8423769.1"/>
    </source>
</evidence>
<keyword evidence="3" id="KW-1185">Reference proteome</keyword>
<evidence type="ECO:0000313" key="3">
    <source>
        <dbReference type="Proteomes" id="UP001153076"/>
    </source>
</evidence>
<dbReference type="Proteomes" id="UP001153076">
    <property type="component" value="Unassembled WGS sequence"/>
</dbReference>
<gene>
    <name evidence="2" type="ORF">Cgig2_023009</name>
</gene>
<sequence>MAFPRSLKIDEMVHYVVENFEWYHRGFSFPPLPLPYDYEDLCPNFNLPARDFELPKIPQVVFLAMLFNDTVKLGILRGLMIGIMELTLKELRWSTLQEWVGERESECDREGESHFRPYTMVADYVRATFIWHLREISRPPRPLPENYHSLCPCFDLDTTEESARDFRMSKMTRAASYGMVLNDAVELGVASRDAVDALTIEEDVAYPWEIDVVVSRMTGIQECRMAKIKMAARLRNLDELLAEGTFEGNLRPASGSPRSSVEVESTSTSSSLKGEVSRSGRAILKKRGCAREELACEVVAERTVFPGAPEHSDIQDGPSTHFPNYSYKKCALFTLPFYLIYAQK</sequence>
<organism evidence="2 3">
    <name type="scientific">Carnegiea gigantea</name>
    <dbReference type="NCBI Taxonomy" id="171969"/>
    <lineage>
        <taxon>Eukaryota</taxon>
        <taxon>Viridiplantae</taxon>
        <taxon>Streptophyta</taxon>
        <taxon>Embryophyta</taxon>
        <taxon>Tracheophyta</taxon>
        <taxon>Spermatophyta</taxon>
        <taxon>Magnoliopsida</taxon>
        <taxon>eudicotyledons</taxon>
        <taxon>Gunneridae</taxon>
        <taxon>Pentapetalae</taxon>
        <taxon>Caryophyllales</taxon>
        <taxon>Cactineae</taxon>
        <taxon>Cactaceae</taxon>
        <taxon>Cactoideae</taxon>
        <taxon>Echinocereeae</taxon>
        <taxon>Carnegiea</taxon>
    </lineage>
</organism>
<protein>
    <submittedName>
        <fullName evidence="2">Uncharacterized protein</fullName>
    </submittedName>
</protein>
<proteinExistence type="predicted"/>
<comment type="caution">
    <text evidence="2">The sequence shown here is derived from an EMBL/GenBank/DDBJ whole genome shotgun (WGS) entry which is preliminary data.</text>
</comment>
<evidence type="ECO:0000256" key="1">
    <source>
        <dbReference type="SAM" id="MobiDB-lite"/>
    </source>
</evidence>
<dbReference type="AlphaFoldDB" id="A0A9Q1JI42"/>
<dbReference type="EMBL" id="JAKOGI010001870">
    <property type="protein sequence ID" value="KAJ8423769.1"/>
    <property type="molecule type" value="Genomic_DNA"/>
</dbReference>
<feature type="region of interest" description="Disordered" evidence="1">
    <location>
        <begin position="248"/>
        <end position="274"/>
    </location>
</feature>
<reference evidence="2" key="1">
    <citation type="submission" date="2022-04" db="EMBL/GenBank/DDBJ databases">
        <title>Carnegiea gigantea Genome sequencing and assembly v2.</title>
        <authorList>
            <person name="Copetti D."/>
            <person name="Sanderson M.J."/>
            <person name="Burquez A."/>
            <person name="Wojciechowski M.F."/>
        </authorList>
    </citation>
    <scope>NUCLEOTIDE SEQUENCE</scope>
    <source>
        <strain evidence="2">SGP5-SGP5p</strain>
        <tissue evidence="2">Aerial part</tissue>
    </source>
</reference>
<name>A0A9Q1JI42_9CARY</name>
<accession>A0A9Q1JI42</accession>